<keyword evidence="5" id="KW-1185">Reference proteome</keyword>
<dbReference type="Pfam" id="PF00440">
    <property type="entry name" value="TetR_N"/>
    <property type="match status" value="1"/>
</dbReference>
<evidence type="ECO:0000259" key="3">
    <source>
        <dbReference type="PROSITE" id="PS50977"/>
    </source>
</evidence>
<dbReference type="RefSeq" id="WP_092911614.1">
    <property type="nucleotide sequence ID" value="NZ_FOXB01000009.1"/>
</dbReference>
<dbReference type="InterPro" id="IPR001647">
    <property type="entry name" value="HTH_TetR"/>
</dbReference>
<dbReference type="SUPFAM" id="SSF46689">
    <property type="entry name" value="Homeodomain-like"/>
    <property type="match status" value="1"/>
</dbReference>
<evidence type="ECO:0000256" key="2">
    <source>
        <dbReference type="PROSITE-ProRule" id="PRU00335"/>
    </source>
</evidence>
<feature type="domain" description="HTH tetR-type" evidence="3">
    <location>
        <begin position="11"/>
        <end position="71"/>
    </location>
</feature>
<dbReference type="PROSITE" id="PS50977">
    <property type="entry name" value="HTH_TETR_2"/>
    <property type="match status" value="1"/>
</dbReference>
<keyword evidence="1 2" id="KW-0238">DNA-binding</keyword>
<accession>A0A1I5N9I6</accession>
<evidence type="ECO:0000256" key="1">
    <source>
        <dbReference type="ARBA" id="ARBA00023125"/>
    </source>
</evidence>
<feature type="DNA-binding region" description="H-T-H motif" evidence="2">
    <location>
        <begin position="34"/>
        <end position="53"/>
    </location>
</feature>
<dbReference type="PANTHER" id="PTHR43479">
    <property type="entry name" value="ACREF/ENVCD OPERON REPRESSOR-RELATED"/>
    <property type="match status" value="1"/>
</dbReference>
<dbReference type="GO" id="GO:0003677">
    <property type="term" value="F:DNA binding"/>
    <property type="evidence" value="ECO:0007669"/>
    <property type="project" value="UniProtKB-UniRule"/>
</dbReference>
<evidence type="ECO:0000313" key="5">
    <source>
        <dbReference type="Proteomes" id="UP000199227"/>
    </source>
</evidence>
<dbReference type="STRING" id="223786.SAMN05216234_10925"/>
<reference evidence="4 5" key="1">
    <citation type="submission" date="2016-10" db="EMBL/GenBank/DDBJ databases">
        <authorList>
            <person name="de Groot N.N."/>
        </authorList>
    </citation>
    <scope>NUCLEOTIDE SEQUENCE [LARGE SCALE GENOMIC DNA]</scope>
    <source>
        <strain evidence="4 5">EP1-55-1</strain>
    </source>
</reference>
<dbReference type="AlphaFoldDB" id="A0A1I5N9I6"/>
<evidence type="ECO:0000313" key="4">
    <source>
        <dbReference type="EMBL" id="SFP18347.1"/>
    </source>
</evidence>
<dbReference type="EMBL" id="FOXB01000009">
    <property type="protein sequence ID" value="SFP18347.1"/>
    <property type="molecule type" value="Genomic_DNA"/>
</dbReference>
<organism evidence="4 5">
    <name type="scientific">Hydrogenimonas thermophila</name>
    <dbReference type="NCBI Taxonomy" id="223786"/>
    <lineage>
        <taxon>Bacteria</taxon>
        <taxon>Pseudomonadati</taxon>
        <taxon>Campylobacterota</taxon>
        <taxon>Epsilonproteobacteria</taxon>
        <taxon>Campylobacterales</taxon>
        <taxon>Hydrogenimonadaceae</taxon>
        <taxon>Hydrogenimonas</taxon>
    </lineage>
</organism>
<protein>
    <submittedName>
        <fullName evidence="4">Transcriptional regulator, TetR family</fullName>
    </submittedName>
</protein>
<gene>
    <name evidence="4" type="ORF">SAMN05216234_10925</name>
</gene>
<proteinExistence type="predicted"/>
<dbReference type="PRINTS" id="PR00455">
    <property type="entry name" value="HTHTETR"/>
</dbReference>
<name>A0A1I5N9I6_9BACT</name>
<dbReference type="Gene3D" id="1.10.357.10">
    <property type="entry name" value="Tetracycline Repressor, domain 2"/>
    <property type="match status" value="1"/>
</dbReference>
<dbReference type="Proteomes" id="UP000199227">
    <property type="component" value="Unassembled WGS sequence"/>
</dbReference>
<sequence length="196" mass="23158">MRDIIRQKVLETKKNLVLEEISKIFENDGFSSVKMQDIANRLNISVGALYKLFSSKDELFYEYIAYQIRLFHNMLVENCSSLSQPKLCLETYVKLKFDVFTAKRKAIEDPVIGDPLFFFKMNTQKNDPVKPIFEFLAELFERLDKIEPLKEKNYMKLAYLFNAFTMGYIEYWINYDEKLEESASVVLEEFLKGMKA</sequence>
<dbReference type="InterPro" id="IPR050624">
    <property type="entry name" value="HTH-type_Tx_Regulator"/>
</dbReference>
<dbReference type="InterPro" id="IPR009057">
    <property type="entry name" value="Homeodomain-like_sf"/>
</dbReference>
<dbReference type="PANTHER" id="PTHR43479:SF11">
    <property type="entry name" value="ACREF_ENVCD OPERON REPRESSOR-RELATED"/>
    <property type="match status" value="1"/>
</dbReference>